<dbReference type="NCBIfam" id="NF035944">
    <property type="entry name" value="PEPxxWA-CTERM"/>
    <property type="match status" value="1"/>
</dbReference>
<protein>
    <submittedName>
        <fullName evidence="3">FxDxF family PEP-CTERM protein</fullName>
    </submittedName>
</protein>
<accession>A0ABS6BE99</accession>
<dbReference type="InterPro" id="IPR013424">
    <property type="entry name" value="Ice-binding_C"/>
</dbReference>
<dbReference type="EMBL" id="JAHKRT010000001">
    <property type="protein sequence ID" value="MBU3076489.1"/>
    <property type="molecule type" value="Genomic_DNA"/>
</dbReference>
<name>A0ABS6BE99_9SPHN</name>
<dbReference type="Proteomes" id="UP000776276">
    <property type="component" value="Unassembled WGS sequence"/>
</dbReference>
<evidence type="ECO:0000259" key="2">
    <source>
        <dbReference type="Pfam" id="PF07589"/>
    </source>
</evidence>
<evidence type="ECO:0000313" key="3">
    <source>
        <dbReference type="EMBL" id="MBU3076489.1"/>
    </source>
</evidence>
<dbReference type="NCBIfam" id="NF038126">
    <property type="entry name" value="PEP_CTERM_FxDxF"/>
    <property type="match status" value="1"/>
</dbReference>
<feature type="domain" description="Ice-binding protein C-terminal" evidence="2">
    <location>
        <begin position="174"/>
        <end position="198"/>
    </location>
</feature>
<feature type="chain" id="PRO_5045128664" evidence="1">
    <location>
        <begin position="21"/>
        <end position="206"/>
    </location>
</feature>
<keyword evidence="4" id="KW-1185">Reference proteome</keyword>
<keyword evidence="1" id="KW-0732">Signal</keyword>
<proteinExistence type="predicted"/>
<dbReference type="Pfam" id="PF07589">
    <property type="entry name" value="PEP-CTERM"/>
    <property type="match status" value="1"/>
</dbReference>
<comment type="caution">
    <text evidence="3">The sequence shown here is derived from an EMBL/GenBank/DDBJ whole genome shotgun (WGS) entry which is preliminary data.</text>
</comment>
<evidence type="ECO:0000256" key="1">
    <source>
        <dbReference type="SAM" id="SignalP"/>
    </source>
</evidence>
<dbReference type="NCBIfam" id="TIGR02595">
    <property type="entry name" value="PEP_CTERM"/>
    <property type="match status" value="1"/>
</dbReference>
<evidence type="ECO:0000313" key="4">
    <source>
        <dbReference type="Proteomes" id="UP000776276"/>
    </source>
</evidence>
<sequence>MGLAMAAGVVALTGASAGNAAVVACPTTSTADVCNSFDVGQNPGEEFNFFVTVGGPVTPTSTPSFVSAIFFNAFSTDTSFHDSFNFTLPVNGLGGGSLSLSLADFANPTMTISDIIINGDSYAALLASNLVAANGILLSVSNIPITAGVMNTIQVIGSGVGSYTGNIAFQATSAVPEPAAWAMMVAGFGIVGMAARRRQRAAPNFA</sequence>
<feature type="signal peptide" evidence="1">
    <location>
        <begin position="1"/>
        <end position="20"/>
    </location>
</feature>
<dbReference type="RefSeq" id="WP_216318774.1">
    <property type="nucleotide sequence ID" value="NZ_JAHKRT010000001.1"/>
</dbReference>
<organism evidence="3 4">
    <name type="scientific">Sphingomonas quercus</name>
    <dbReference type="NCBI Taxonomy" id="2842451"/>
    <lineage>
        <taxon>Bacteria</taxon>
        <taxon>Pseudomonadati</taxon>
        <taxon>Pseudomonadota</taxon>
        <taxon>Alphaproteobacteria</taxon>
        <taxon>Sphingomonadales</taxon>
        <taxon>Sphingomonadaceae</taxon>
        <taxon>Sphingomonas</taxon>
    </lineage>
</organism>
<reference evidence="3 4" key="1">
    <citation type="submission" date="2021-06" db="EMBL/GenBank/DDBJ databases">
        <title>Sphingomonas sp. XMGL2, whole genome shotgun sequencing project.</title>
        <authorList>
            <person name="Zhao G."/>
            <person name="Shen L."/>
        </authorList>
    </citation>
    <scope>NUCLEOTIDE SEQUENCE [LARGE SCALE GENOMIC DNA]</scope>
    <source>
        <strain evidence="3 4">XMGL2</strain>
    </source>
</reference>
<gene>
    <name evidence="3" type="ORF">KOF26_01315</name>
</gene>